<evidence type="ECO:0000256" key="5">
    <source>
        <dbReference type="ARBA" id="ARBA00023273"/>
    </source>
</evidence>
<dbReference type="Pfam" id="PF00168">
    <property type="entry name" value="C2"/>
    <property type="match status" value="1"/>
</dbReference>
<comment type="similarity">
    <text evidence="2">Belongs to the RPGRIP1 family.</text>
</comment>
<keyword evidence="3 6" id="KW-0175">Coiled coil</keyword>
<feature type="region of interest" description="Disordered" evidence="7">
    <location>
        <begin position="1031"/>
        <end position="1052"/>
    </location>
</feature>
<gene>
    <name evidence="10" type="primary">NPHP8</name>
</gene>
<feature type="domain" description="C2" evidence="9">
    <location>
        <begin position="751"/>
        <end position="876"/>
    </location>
</feature>
<dbReference type="CDD" id="cd00030">
    <property type="entry name" value="C2"/>
    <property type="match status" value="1"/>
</dbReference>
<dbReference type="Gene3D" id="2.60.40.150">
    <property type="entry name" value="C2 domain"/>
    <property type="match status" value="3"/>
</dbReference>
<feature type="compositionally biased region" description="Basic residues" evidence="7">
    <location>
        <begin position="1103"/>
        <end position="1112"/>
    </location>
</feature>
<dbReference type="InterPro" id="IPR035892">
    <property type="entry name" value="C2_domain_sf"/>
</dbReference>
<feature type="region of interest" description="Disordered" evidence="7">
    <location>
        <begin position="1"/>
        <end position="20"/>
    </location>
</feature>
<keyword evidence="8" id="KW-0472">Membrane</keyword>
<evidence type="ECO:0000313" key="10">
    <source>
        <dbReference type="EMBL" id="AKN21709.1"/>
    </source>
</evidence>
<reference evidence="10" key="1">
    <citation type="journal article" date="2015" name="Elife">
        <title>Stem cells and fluid flow drive cyst formation in an invertebrate excretory organ.</title>
        <authorList>
            <person name="Thi-Kim Vu H."/>
            <person name="Rink J.C."/>
            <person name="McKinney S.A."/>
            <person name="McClain M."/>
            <person name="Lakshmanaperumal N."/>
            <person name="Alexander R."/>
            <person name="Sanchez Alvarado A."/>
        </authorList>
    </citation>
    <scope>NUCLEOTIDE SEQUENCE</scope>
</reference>
<dbReference type="InterPro" id="IPR041091">
    <property type="entry name" value="RPGRIP1_C"/>
</dbReference>
<feature type="region of interest" description="Disordered" evidence="7">
    <location>
        <begin position="1074"/>
        <end position="1131"/>
    </location>
</feature>
<feature type="compositionally biased region" description="Basic and acidic residues" evidence="7">
    <location>
        <begin position="934"/>
        <end position="943"/>
    </location>
</feature>
<dbReference type="InterPro" id="IPR031139">
    <property type="entry name" value="RPGRIP1_fam"/>
</dbReference>
<evidence type="ECO:0000256" key="8">
    <source>
        <dbReference type="SAM" id="Phobius"/>
    </source>
</evidence>
<dbReference type="Pfam" id="PF11618">
    <property type="entry name" value="C2-C2_1"/>
    <property type="match status" value="1"/>
</dbReference>
<keyword evidence="8" id="KW-0812">Transmembrane</keyword>
<evidence type="ECO:0000256" key="3">
    <source>
        <dbReference type="ARBA" id="ARBA00023054"/>
    </source>
</evidence>
<dbReference type="SMART" id="SM00239">
    <property type="entry name" value="C2"/>
    <property type="match status" value="1"/>
</dbReference>
<evidence type="ECO:0000256" key="7">
    <source>
        <dbReference type="SAM" id="MobiDB-lite"/>
    </source>
</evidence>
<protein>
    <submittedName>
        <fullName evidence="10">NPHP8</fullName>
    </submittedName>
</protein>
<dbReference type="OrthoDB" id="2133912at2759"/>
<dbReference type="SUPFAM" id="SSF49562">
    <property type="entry name" value="C2 domain (Calcium/lipid-binding domain, CaLB)"/>
    <property type="match status" value="2"/>
</dbReference>
<proteinExistence type="evidence at transcript level"/>
<keyword evidence="4" id="KW-0969">Cilium</keyword>
<dbReference type="GO" id="GO:0005856">
    <property type="term" value="C:cytoskeleton"/>
    <property type="evidence" value="ECO:0007669"/>
    <property type="project" value="UniProtKB-ARBA"/>
</dbReference>
<evidence type="ECO:0000256" key="4">
    <source>
        <dbReference type="ARBA" id="ARBA00023069"/>
    </source>
</evidence>
<dbReference type="InterPro" id="IPR000008">
    <property type="entry name" value="C2_dom"/>
</dbReference>
<feature type="coiled-coil region" evidence="6">
    <location>
        <begin position="382"/>
        <end position="430"/>
    </location>
</feature>
<dbReference type="PANTHER" id="PTHR14240">
    <property type="entry name" value="RETINITIS PIGMENTOSA GTPASE REGULATOR-INTERACTING PROTEIN"/>
    <property type="match status" value="1"/>
</dbReference>
<dbReference type="PROSITE" id="PS50004">
    <property type="entry name" value="C2"/>
    <property type="match status" value="1"/>
</dbReference>
<dbReference type="PANTHER" id="PTHR14240:SF1">
    <property type="entry name" value="PROTEIN FANTOM-RELATED"/>
    <property type="match status" value="1"/>
</dbReference>
<dbReference type="Pfam" id="PF18111">
    <property type="entry name" value="RPGR1_C"/>
    <property type="match status" value="1"/>
</dbReference>
<organism evidence="10">
    <name type="scientific">Schmidtea mediterranea</name>
    <name type="common">Freshwater planarian flatworm</name>
    <dbReference type="NCBI Taxonomy" id="79327"/>
    <lineage>
        <taxon>Eukaryota</taxon>
        <taxon>Metazoa</taxon>
        <taxon>Spiralia</taxon>
        <taxon>Lophotrochozoa</taxon>
        <taxon>Platyhelminthes</taxon>
        <taxon>Rhabditophora</taxon>
        <taxon>Seriata</taxon>
        <taxon>Tricladida</taxon>
        <taxon>Continenticola</taxon>
        <taxon>Geoplanoidea</taxon>
        <taxon>Dugesiidae</taxon>
        <taxon>Schmidtea</taxon>
    </lineage>
</organism>
<name>A0A0H3YJP0_SCHMD</name>
<keyword evidence="5" id="KW-0966">Cell projection</keyword>
<sequence length="1320" mass="152666">MNLQYQAPNTPNSARYKSQDLYSDSNTDLNAVIPKMDLAQERKTISQWTKDYLEDKYLRLQDDHETLKKHARLQELKIKKLGTKLLKITSDAKKNGDITPKTDDFEEFRRKCSILESQNGLLKDKVKLLQSQLLAQGKKASVYDNVPSRIKSGAIERSNSIQNSGRKNNIRVIKPRGELYPLSPRRDESVTGDQSLISLNKVVEDLKYEVHRLQIENEELLKKAYRREDEKLSPEHYKSNLKDNLDMIRVTRDIKEKEIQVNVLHGKYEDLKTKQQYLERNNREMSDEIERLTSRLRSTDDFAGNAEGQIRNVTVLRKRINDLEATNNDFKKEIYLLKESNDKLTNDAFNTERERDWREKEMNYRAKIAQLELTLKRDVSEKGGVLNKLESERDRVDNAEKEMSNLRLRNYELQAQIEELSDKLKFFSKEASLNPQEIEEALMIIQHKRNMVHAQSTPELDFIQKIDKNKDQDLTRKLLECEMNHAETIQELEKTRSLLRTQYKISNDYRQESEKISQRLDEIKKDYEERLTEYARLLDIRAARIHKLEAQLKDIAYGTRNTQIETILEPDLEPLAPEILERGENILEIHIGRVCLTQQAVENIKDKDPFLFGTWDFYDFETQATGVLRGTSSEFDIKAEYLVKIDDFFLNYLYKNTFPFELHQATGAEYVTLAACQMSCKDIFEKSSSQEGSKFSKSNGLKYHCRAKLVGLRENSKDINFGVLEYWIRLKHPMDQVIRQYREKLKAEGYIMGNEMSVVEARRPIDSMNELIIRIIRCKGLKSRQKHLQPSPYIAYKFYDHSHHTSVTIPSSNSPEFHDLRRIPVQMNSDLHQYLKLQNLQIYVLDELDPDESVYLGVATIPLIQLCHNKNISGSFELHDNQHASNGTLEVELTWQHSYMYQDNSFTKPINSVALLPGEEGIKNENQPSRHTAPVKEETKDQPDAADYSKQIPNATPKEIRTPKKKERQKKPNQEVMDSGLMSPPAVQIVKGILKNRENIQPEKSLSESLKDKDVLEALIMPDLQIKDDSPIESTKSALEEDIKPTSSLERSREIKEKLEAAAKKLEKSTIDDTVLTKPNTEESKPISSNKVSQPNTYESEKKKKKQPKKTPSKSTLVNDPASGTNNILSENDDVIVDKKVKKKSPIKPELNPDEIVVEISSVEIADSADLLTDNNIKFIYVEYRLPGISLESTETISLQKPSVNQEIKKMNYNFKKTFDVSFNKNYMIRQHIATMLTEEPNKYIVFTLVQEPTADSEADCEDIGTAKVNVKTLLKESRNLENERIPIYSYKNKSVIIGYIIVTIQILGVLRAIEKELKT</sequence>
<feature type="compositionally biased region" description="Polar residues" evidence="7">
    <location>
        <begin position="1086"/>
        <end position="1098"/>
    </location>
</feature>
<accession>A0A0H3YJP0</accession>
<feature type="region of interest" description="Disordered" evidence="7">
    <location>
        <begin position="920"/>
        <end position="984"/>
    </location>
</feature>
<keyword evidence="8" id="KW-1133">Transmembrane helix</keyword>
<evidence type="ECO:0000256" key="2">
    <source>
        <dbReference type="ARBA" id="ARBA00006042"/>
    </source>
</evidence>
<comment type="subcellular location">
    <subcellularLocation>
        <location evidence="1">Cell projection</location>
        <location evidence="1">Cilium</location>
    </subcellularLocation>
</comment>
<feature type="transmembrane region" description="Helical" evidence="8">
    <location>
        <begin position="1297"/>
        <end position="1314"/>
    </location>
</feature>
<evidence type="ECO:0000256" key="1">
    <source>
        <dbReference type="ARBA" id="ARBA00004138"/>
    </source>
</evidence>
<dbReference type="GO" id="GO:1905515">
    <property type="term" value="P:non-motile cilium assembly"/>
    <property type="evidence" value="ECO:0007669"/>
    <property type="project" value="TreeGrafter"/>
</dbReference>
<feature type="coiled-coil region" evidence="6">
    <location>
        <begin position="254"/>
        <end position="333"/>
    </location>
</feature>
<feature type="compositionally biased region" description="Basic and acidic residues" evidence="7">
    <location>
        <begin position="1038"/>
        <end position="1052"/>
    </location>
</feature>
<evidence type="ECO:0000259" key="9">
    <source>
        <dbReference type="PROSITE" id="PS50004"/>
    </source>
</evidence>
<dbReference type="EMBL" id="KT163759">
    <property type="protein sequence ID" value="AKN21709.1"/>
    <property type="molecule type" value="mRNA"/>
</dbReference>
<evidence type="ECO:0000256" key="6">
    <source>
        <dbReference type="SAM" id="Coils"/>
    </source>
</evidence>
<dbReference type="GO" id="GO:0035869">
    <property type="term" value="C:ciliary transition zone"/>
    <property type="evidence" value="ECO:0007669"/>
    <property type="project" value="TreeGrafter"/>
</dbReference>
<dbReference type="InterPro" id="IPR021656">
    <property type="entry name" value="C2-C2_1"/>
</dbReference>